<keyword evidence="6 9" id="KW-0472">Membrane</keyword>
<feature type="transmembrane region" description="Helical" evidence="9">
    <location>
        <begin position="61"/>
        <end position="80"/>
    </location>
</feature>
<evidence type="ECO:0000256" key="3">
    <source>
        <dbReference type="ARBA" id="ARBA00022692"/>
    </source>
</evidence>
<dbReference type="InterPro" id="IPR017452">
    <property type="entry name" value="GPCR_Rhodpsn_7TM"/>
</dbReference>
<dbReference type="GO" id="GO:0005886">
    <property type="term" value="C:plasma membrane"/>
    <property type="evidence" value="ECO:0007669"/>
    <property type="project" value="UniProtKB-SubCell"/>
</dbReference>
<evidence type="ECO:0000313" key="12">
    <source>
        <dbReference type="Proteomes" id="UP000324091"/>
    </source>
</evidence>
<dbReference type="Pfam" id="PF00001">
    <property type="entry name" value="7tm_1"/>
    <property type="match status" value="1"/>
</dbReference>
<evidence type="ECO:0000256" key="2">
    <source>
        <dbReference type="ARBA" id="ARBA00022475"/>
    </source>
</evidence>
<keyword evidence="12" id="KW-1185">Reference proteome</keyword>
<name>A0A5C6MYF7_9TELE</name>
<comment type="subcellular location">
    <subcellularLocation>
        <location evidence="1">Cell membrane</location>
        <topology evidence="1">Multi-pass membrane protein</topology>
    </subcellularLocation>
</comment>
<dbReference type="AlphaFoldDB" id="A0A5C6MYF7"/>
<evidence type="ECO:0000256" key="7">
    <source>
        <dbReference type="ARBA" id="ARBA00023170"/>
    </source>
</evidence>
<comment type="caution">
    <text evidence="11">The sequence shown here is derived from an EMBL/GenBank/DDBJ whole genome shotgun (WGS) entry which is preliminary data.</text>
</comment>
<evidence type="ECO:0000256" key="9">
    <source>
        <dbReference type="SAM" id="Phobius"/>
    </source>
</evidence>
<feature type="transmembrane region" description="Helical" evidence="9">
    <location>
        <begin position="133"/>
        <end position="155"/>
    </location>
</feature>
<evidence type="ECO:0000256" key="8">
    <source>
        <dbReference type="ARBA" id="ARBA00023224"/>
    </source>
</evidence>
<dbReference type="SUPFAM" id="SSF81321">
    <property type="entry name" value="Family A G protein-coupled receptor-like"/>
    <property type="match status" value="1"/>
</dbReference>
<keyword evidence="3 9" id="KW-0812">Transmembrane</keyword>
<keyword evidence="2" id="KW-1003">Cell membrane</keyword>
<accession>A0A5C6MYF7</accession>
<evidence type="ECO:0000256" key="6">
    <source>
        <dbReference type="ARBA" id="ARBA00023136"/>
    </source>
</evidence>
<dbReference type="Proteomes" id="UP000324091">
    <property type="component" value="Chromosome 5"/>
</dbReference>
<dbReference type="InterPro" id="IPR000276">
    <property type="entry name" value="GPCR_Rhodpsn"/>
</dbReference>
<evidence type="ECO:0000256" key="5">
    <source>
        <dbReference type="ARBA" id="ARBA00023040"/>
    </source>
</evidence>
<keyword evidence="5" id="KW-0297">G-protein coupled receptor</keyword>
<keyword evidence="7" id="KW-0675">Receptor</keyword>
<evidence type="ECO:0000256" key="4">
    <source>
        <dbReference type="ARBA" id="ARBA00022989"/>
    </source>
</evidence>
<evidence type="ECO:0000259" key="10">
    <source>
        <dbReference type="PROSITE" id="PS50262"/>
    </source>
</evidence>
<reference evidence="11 12" key="1">
    <citation type="submission" date="2019-04" db="EMBL/GenBank/DDBJ databases">
        <title>Chromosome genome assembly for Takifugu flavidus.</title>
        <authorList>
            <person name="Xiao S."/>
        </authorList>
    </citation>
    <scope>NUCLEOTIDE SEQUENCE [LARGE SCALE GENOMIC DNA]</scope>
    <source>
        <strain evidence="11">HTHZ2018</strain>
        <tissue evidence="11">Muscle</tissue>
    </source>
</reference>
<dbReference type="PANTHER" id="PTHR22750">
    <property type="entry name" value="G-PROTEIN COUPLED RECEPTOR"/>
    <property type="match status" value="1"/>
</dbReference>
<feature type="transmembrane region" description="Helical" evidence="9">
    <location>
        <begin position="101"/>
        <end position="121"/>
    </location>
</feature>
<feature type="domain" description="G-protein coupled receptors family 1 profile" evidence="10">
    <location>
        <begin position="6"/>
        <end position="234"/>
    </location>
</feature>
<dbReference type="EMBL" id="RHFK02000018">
    <property type="protein sequence ID" value="TWW60106.1"/>
    <property type="molecule type" value="Genomic_DNA"/>
</dbReference>
<evidence type="ECO:0000313" key="11">
    <source>
        <dbReference type="EMBL" id="TWW60106.1"/>
    </source>
</evidence>
<evidence type="ECO:0000256" key="1">
    <source>
        <dbReference type="ARBA" id="ARBA00004651"/>
    </source>
</evidence>
<protein>
    <recommendedName>
        <fullName evidence="10">G-protein coupled receptors family 1 profile domain-containing protein</fullName>
    </recommendedName>
</protein>
<keyword evidence="8" id="KW-0807">Transducer</keyword>
<organism evidence="11 12">
    <name type="scientific">Takifugu flavidus</name>
    <name type="common">sansaifugu</name>
    <dbReference type="NCBI Taxonomy" id="433684"/>
    <lineage>
        <taxon>Eukaryota</taxon>
        <taxon>Metazoa</taxon>
        <taxon>Chordata</taxon>
        <taxon>Craniata</taxon>
        <taxon>Vertebrata</taxon>
        <taxon>Euteleostomi</taxon>
        <taxon>Actinopterygii</taxon>
        <taxon>Neopterygii</taxon>
        <taxon>Teleostei</taxon>
        <taxon>Neoteleostei</taxon>
        <taxon>Acanthomorphata</taxon>
        <taxon>Eupercaria</taxon>
        <taxon>Tetraodontiformes</taxon>
        <taxon>Tetradontoidea</taxon>
        <taxon>Tetraodontidae</taxon>
        <taxon>Takifugu</taxon>
    </lineage>
</organism>
<dbReference type="PROSITE" id="PS50262">
    <property type="entry name" value="G_PROTEIN_RECEP_F1_2"/>
    <property type="match status" value="1"/>
</dbReference>
<dbReference type="GO" id="GO:0004930">
    <property type="term" value="F:G protein-coupled receptor activity"/>
    <property type="evidence" value="ECO:0007669"/>
    <property type="project" value="UniProtKB-KW"/>
</dbReference>
<keyword evidence="4 9" id="KW-1133">Transmembrane helix</keyword>
<proteinExistence type="predicted"/>
<sequence length="234" mass="26514">MAIVCLNTSVCLCILLNRALRRENRFNMLSSCLSDVCTGVSYFYVGVFDVTESFDSPTRTFHIVPTFLGLSFMAILAAQADRYHAVVSPLKYAQRMTRNRTLGVIAAYWVYAFFIVAVSNVVRSNTAKLITGYGSFIGNIFAVIIMIGLNIRLFIIAKFQLEKEPPSEERKTSAPRFTVCYSFKNEGTNPFRILPRVNASLTPAMYIRGCKGLREMLLTQVRRGCCRRGTRRRR</sequence>
<dbReference type="Gene3D" id="1.20.1070.10">
    <property type="entry name" value="Rhodopsin 7-helix transmembrane proteins"/>
    <property type="match status" value="1"/>
</dbReference>
<gene>
    <name evidence="11" type="ORF">D4764_05G0001960</name>
</gene>